<dbReference type="VEuPathDB" id="FungiDB:AB675_6784"/>
<evidence type="ECO:0000259" key="20">
    <source>
        <dbReference type="Pfam" id="PF00122"/>
    </source>
</evidence>
<keyword evidence="5 18" id="KW-0812">Transmembrane</keyword>
<name>A0A0N0NQE2_9EURO</name>
<gene>
    <name evidence="23" type="ORF">AB675_6784</name>
</gene>
<dbReference type="SUPFAM" id="SSF81665">
    <property type="entry name" value="Calcium ATPase, transmembrane domain M"/>
    <property type="match status" value="1"/>
</dbReference>
<evidence type="ECO:0000256" key="11">
    <source>
        <dbReference type="ARBA" id="ARBA00022967"/>
    </source>
</evidence>
<evidence type="ECO:0000256" key="17">
    <source>
        <dbReference type="ARBA" id="ARBA00059328"/>
    </source>
</evidence>
<dbReference type="AlphaFoldDB" id="A0A0N0NQE2"/>
<dbReference type="FunFam" id="3.40.50.1000:FF:000018">
    <property type="entry name" value="Calcium-transporting ATPase"/>
    <property type="match status" value="1"/>
</dbReference>
<dbReference type="Gene3D" id="2.70.150.10">
    <property type="entry name" value="Calcium-transporting ATPase, cytoplasmic transduction domain A"/>
    <property type="match status" value="1"/>
</dbReference>
<dbReference type="Pfam" id="PF00690">
    <property type="entry name" value="Cation_ATPase_N"/>
    <property type="match status" value="1"/>
</dbReference>
<evidence type="ECO:0000256" key="8">
    <source>
        <dbReference type="ARBA" id="ARBA00022837"/>
    </source>
</evidence>
<comment type="subcellular location">
    <subcellularLocation>
        <location evidence="18">Membrane</location>
        <topology evidence="18">Multi-pass membrane protein</topology>
    </subcellularLocation>
    <subcellularLocation>
        <location evidence="1">Vacuole membrane</location>
        <topology evidence="1">Multi-pass membrane protein</topology>
    </subcellularLocation>
</comment>
<dbReference type="SFLD" id="SFLDG00002">
    <property type="entry name" value="C1.7:_P-type_atpase_like"/>
    <property type="match status" value="1"/>
</dbReference>
<keyword evidence="13 18" id="KW-0406">Ion transport</keyword>
<dbReference type="SUPFAM" id="SSF56784">
    <property type="entry name" value="HAD-like"/>
    <property type="match status" value="1"/>
</dbReference>
<dbReference type="PANTHER" id="PTHR24093:SF369">
    <property type="entry name" value="CALCIUM-TRANSPORTING ATPASE"/>
    <property type="match status" value="1"/>
</dbReference>
<dbReference type="FunFam" id="2.70.150.10:FF:000028">
    <property type="entry name" value="Calcium-transporting ATPase"/>
    <property type="match status" value="1"/>
</dbReference>
<feature type="transmembrane region" description="Helical" evidence="18">
    <location>
        <begin position="940"/>
        <end position="961"/>
    </location>
</feature>
<evidence type="ECO:0000256" key="19">
    <source>
        <dbReference type="SAM" id="MobiDB-lite"/>
    </source>
</evidence>
<feature type="transmembrane region" description="Helical" evidence="18">
    <location>
        <begin position="1023"/>
        <end position="1041"/>
    </location>
</feature>
<comment type="caution">
    <text evidence="23">The sequence shown here is derived from an EMBL/GenBank/DDBJ whole genome shotgun (WGS) entry which is preliminary data.</text>
</comment>
<sequence>MVDEHLATLPRLTTQPPSPSPYRQTHDERSNPTGLRTGEPVSAAPSSVGGDTLHDHTGQGHSRDNSFHFNARSRTNTVDTQSTAVGTEPVIMEKDKANAITQIRETGSSESVSTEGALQPDKGTEKDFVVDGTNPFGVSPGELNKMQNPKSLAAFKALGGLPGIERALRTGVNAGLSLDETHLQGTVPRAAEEAMNEKAASALRSNPATTAIGTSDDSVATSGAVKDQYADRKRVFKDNRLPARKTYTLGSLLWNAYNDKLLWLLTIAAVVSLALGLYETFDSGSEVDWVEGLAICIAIIIIVLVTALNDWQKEKQFTKLNQKKEDREVKCLRSGKAIMISVYDVMVGDVLHLEPGDSIPADGIFISGHGVKVDESSATGESDAMKKTGGLEVWHQLSAGGHNLHKLDPFIISGSKVLEGVGTFLVTSVGVNSSFGKIMMSLRVKSEPTPLQVKLGVMANWIGGLGSLAAGILFLIQLFRFVARLGSNPHTPSEKAGEFLDILITAITIIVMAVPEGLPLAVTLALAFATTHMMKENNLVRVLRACETMGNATTICSDKTGTLTQNKMTVVAGSWSLGQKFAQSEEDGASTFTALFSRISAPFRALLTQSIVINSTAFEGLEDGQKAFVGSKTEVAMLNLATSYLGLTSTAEERANHAVVQLYPFDSARKCMGTVMRLPSGSYRLVVKGASEIMVSKADYVVSDMASNSPNIDDSPLDRSTRDAIEAQIQTYASRSLRTIGFLYRDFPSWPPSGARTIEGDKTMAEFGDVFSDMTWIGLVGIQDPLRPQVTNAVARCQAAGIKVRMVTGDNITTATAIATECGIKTADGLCLEGPHFRQMSDSELSAVVPKLDVLARSSPEDKRILVAYLKKQGETVAVTGDGTNDGPALKLADVGFSMGIAGTEVAKEASEIILMDDNFASIVKAVMWGRSVNDAVAKFLQFQITVNIAAVTLAFISAVSSSENRSVLSAVQLLWINLIMDTLAALALATDAPTEKILDRPPAGKKTPLITMHMWKMIMGQALYQIVVSLVLYFAGAKILNYRDINKPGNEHRQEELNTIVFNAFTWMQFFNMFNCRRLDNFFNIFEGALRNYWFLAMAAIMLGGQVMIIFVGGQAFEVTRIDGEQWAVCVLTALPCLGWGVLLRCVPDRYAEAFFVAIVRMIKVIFSPLVRCLGAIFSPIGRAWRRMRGKKLERRMSAQGEESA</sequence>
<evidence type="ECO:0000256" key="15">
    <source>
        <dbReference type="ARBA" id="ARBA00038148"/>
    </source>
</evidence>
<feature type="region of interest" description="Disordered" evidence="19">
    <location>
        <begin position="1"/>
        <end position="84"/>
    </location>
</feature>
<keyword evidence="9 18" id="KW-0067">ATP-binding</keyword>
<keyword evidence="4 18" id="KW-0109">Calcium transport</keyword>
<comment type="similarity">
    <text evidence="15 18">Belongs to the cation transport ATPase (P-type) (TC 3.A.3) family.</text>
</comment>
<evidence type="ECO:0000256" key="2">
    <source>
        <dbReference type="ARBA" id="ARBA00022448"/>
    </source>
</evidence>
<dbReference type="SFLD" id="SFLDF00027">
    <property type="entry name" value="p-type_atpase"/>
    <property type="match status" value="1"/>
</dbReference>
<feature type="transmembrane region" description="Helical" evidence="18">
    <location>
        <begin position="290"/>
        <end position="309"/>
    </location>
</feature>
<dbReference type="InterPro" id="IPR008250">
    <property type="entry name" value="ATPase_P-typ_transduc_dom_A_sf"/>
</dbReference>
<dbReference type="GO" id="GO:0005388">
    <property type="term" value="F:P-type calcium transporter activity"/>
    <property type="evidence" value="ECO:0007669"/>
    <property type="project" value="UniProtKB-EC"/>
</dbReference>
<dbReference type="CDD" id="cd02081">
    <property type="entry name" value="P-type_ATPase_Ca_PMCA-like"/>
    <property type="match status" value="1"/>
</dbReference>
<evidence type="ECO:0000313" key="23">
    <source>
        <dbReference type="EMBL" id="KPI43599.1"/>
    </source>
</evidence>
<dbReference type="Pfam" id="PF08282">
    <property type="entry name" value="Hydrolase_3"/>
    <property type="match status" value="1"/>
</dbReference>
<dbReference type="SUPFAM" id="SSF81660">
    <property type="entry name" value="Metal cation-transporting ATPase, ATP-binding domain N"/>
    <property type="match status" value="1"/>
</dbReference>
<feature type="compositionally biased region" description="Low complexity" evidence="19">
    <location>
        <begin position="105"/>
        <end position="116"/>
    </location>
</feature>
<dbReference type="SUPFAM" id="SSF81653">
    <property type="entry name" value="Calcium ATPase, transduction domain A"/>
    <property type="match status" value="1"/>
</dbReference>
<keyword evidence="14 18" id="KW-0472">Membrane</keyword>
<dbReference type="InterPro" id="IPR018303">
    <property type="entry name" value="ATPase_P-typ_P_site"/>
</dbReference>
<evidence type="ECO:0000313" key="24">
    <source>
        <dbReference type="Proteomes" id="UP000038010"/>
    </source>
</evidence>
<dbReference type="InterPro" id="IPR004014">
    <property type="entry name" value="ATPase_P-typ_cation-transptr_N"/>
</dbReference>
<dbReference type="Proteomes" id="UP000038010">
    <property type="component" value="Unassembled WGS sequence"/>
</dbReference>
<feature type="region of interest" description="Disordered" evidence="19">
    <location>
        <begin position="105"/>
        <end position="128"/>
    </location>
</feature>
<dbReference type="GO" id="GO:0016887">
    <property type="term" value="F:ATP hydrolysis activity"/>
    <property type="evidence" value="ECO:0007669"/>
    <property type="project" value="InterPro"/>
</dbReference>
<feature type="transmembrane region" description="Helical" evidence="18">
    <location>
        <begin position="1094"/>
        <end position="1115"/>
    </location>
</feature>
<dbReference type="EMBL" id="LFJN01000005">
    <property type="protein sequence ID" value="KPI43599.1"/>
    <property type="molecule type" value="Genomic_DNA"/>
</dbReference>
<dbReference type="InterPro" id="IPR023298">
    <property type="entry name" value="ATPase_P-typ_TM_dom_sf"/>
</dbReference>
<reference evidence="23 24" key="1">
    <citation type="submission" date="2015-06" db="EMBL/GenBank/DDBJ databases">
        <title>Draft genome of the ant-associated black yeast Phialophora attae CBS 131958.</title>
        <authorList>
            <person name="Moreno L.F."/>
            <person name="Stielow B.J."/>
            <person name="de Hoog S."/>
            <person name="Vicente V.A."/>
            <person name="Weiss V.A."/>
            <person name="de Vries M."/>
            <person name="Cruz L.M."/>
            <person name="Souza E.M."/>
        </authorList>
    </citation>
    <scope>NUCLEOTIDE SEQUENCE [LARGE SCALE GENOMIC DNA]</scope>
    <source>
        <strain evidence="23 24">CBS 131958</strain>
    </source>
</reference>
<dbReference type="PANTHER" id="PTHR24093">
    <property type="entry name" value="CATION TRANSPORTING ATPASE"/>
    <property type="match status" value="1"/>
</dbReference>
<dbReference type="InterPro" id="IPR036412">
    <property type="entry name" value="HAD-like_sf"/>
</dbReference>
<dbReference type="Pfam" id="PF00689">
    <property type="entry name" value="Cation_ATPase_C"/>
    <property type="match status" value="1"/>
</dbReference>
<dbReference type="Pfam" id="PF00122">
    <property type="entry name" value="E1-E2_ATPase"/>
    <property type="match status" value="1"/>
</dbReference>
<feature type="transmembrane region" description="Helical" evidence="18">
    <location>
        <begin position="261"/>
        <end position="278"/>
    </location>
</feature>
<comment type="catalytic activity">
    <reaction evidence="16 18">
        <text>Ca(2+)(in) + ATP + H2O = Ca(2+)(out) + ADP + phosphate + H(+)</text>
        <dbReference type="Rhea" id="RHEA:18105"/>
        <dbReference type="ChEBI" id="CHEBI:15377"/>
        <dbReference type="ChEBI" id="CHEBI:15378"/>
        <dbReference type="ChEBI" id="CHEBI:29108"/>
        <dbReference type="ChEBI" id="CHEBI:30616"/>
        <dbReference type="ChEBI" id="CHEBI:43474"/>
        <dbReference type="ChEBI" id="CHEBI:456216"/>
        <dbReference type="EC" id="7.2.2.10"/>
    </reaction>
</comment>
<evidence type="ECO:0000256" key="16">
    <source>
        <dbReference type="ARBA" id="ARBA00048694"/>
    </source>
</evidence>
<dbReference type="SFLD" id="SFLDS00003">
    <property type="entry name" value="Haloacid_Dehalogenase"/>
    <property type="match status" value="1"/>
</dbReference>
<evidence type="ECO:0000256" key="10">
    <source>
        <dbReference type="ARBA" id="ARBA00022842"/>
    </source>
</evidence>
<dbReference type="InterPro" id="IPR059000">
    <property type="entry name" value="ATPase_P-type_domA"/>
</dbReference>
<comment type="function">
    <text evidence="17">This magnesium-dependent enzyme catalyzes the hydrolysis of ATP coupled with the transport of calcium. Transports the calcium to the vacuole and participates in the control of the cytosolic free calcium.</text>
</comment>
<dbReference type="RefSeq" id="XP_018003562.1">
    <property type="nucleotide sequence ID" value="XM_018147100.1"/>
</dbReference>
<feature type="transmembrane region" description="Helical" evidence="18">
    <location>
        <begin position="1156"/>
        <end position="1183"/>
    </location>
</feature>
<feature type="transmembrane region" description="Helical" evidence="18">
    <location>
        <begin position="461"/>
        <end position="482"/>
    </location>
</feature>
<dbReference type="PROSITE" id="PS00154">
    <property type="entry name" value="ATPASE_E1_E2"/>
    <property type="match status" value="1"/>
</dbReference>
<evidence type="ECO:0000259" key="21">
    <source>
        <dbReference type="Pfam" id="PF00689"/>
    </source>
</evidence>
<feature type="transmembrane region" description="Helical" evidence="18">
    <location>
        <begin position="973"/>
        <end position="991"/>
    </location>
</feature>
<feature type="compositionally biased region" description="Basic and acidic residues" evidence="19">
    <location>
        <begin position="52"/>
        <end position="66"/>
    </location>
</feature>
<dbReference type="InterPro" id="IPR006068">
    <property type="entry name" value="ATPase_P-typ_cation-transptr_C"/>
</dbReference>
<evidence type="ECO:0000256" key="18">
    <source>
        <dbReference type="RuleBase" id="RU361146"/>
    </source>
</evidence>
<feature type="domain" description="P-type ATPase A" evidence="20">
    <location>
        <begin position="325"/>
        <end position="441"/>
    </location>
</feature>
<evidence type="ECO:0000256" key="4">
    <source>
        <dbReference type="ARBA" id="ARBA00022568"/>
    </source>
</evidence>
<keyword evidence="8 18" id="KW-0106">Calcium</keyword>
<keyword evidence="7 18" id="KW-0547">Nucleotide-binding</keyword>
<dbReference type="InterPro" id="IPR044492">
    <property type="entry name" value="P_typ_ATPase_HD_dom"/>
</dbReference>
<keyword evidence="6" id="KW-0479">Metal-binding</keyword>
<feature type="transmembrane region" description="Helical" evidence="18">
    <location>
        <begin position="1127"/>
        <end position="1144"/>
    </location>
</feature>
<dbReference type="InterPro" id="IPR006408">
    <property type="entry name" value="P-type_ATPase_IIB"/>
</dbReference>
<dbReference type="GO" id="GO:0005524">
    <property type="term" value="F:ATP binding"/>
    <property type="evidence" value="ECO:0007669"/>
    <property type="project" value="UniProtKB-KW"/>
</dbReference>
<evidence type="ECO:0000256" key="6">
    <source>
        <dbReference type="ARBA" id="ARBA00022723"/>
    </source>
</evidence>
<keyword evidence="12 18" id="KW-1133">Transmembrane helix</keyword>
<dbReference type="FunFam" id="1.20.1110.10:FF:000039">
    <property type="entry name" value="Calcium-transporting ATPase"/>
    <property type="match status" value="1"/>
</dbReference>
<evidence type="ECO:0000256" key="9">
    <source>
        <dbReference type="ARBA" id="ARBA00022840"/>
    </source>
</evidence>
<evidence type="ECO:0000256" key="1">
    <source>
        <dbReference type="ARBA" id="ARBA00004128"/>
    </source>
</evidence>
<dbReference type="GeneID" id="28738980"/>
<dbReference type="Gene3D" id="1.20.1110.10">
    <property type="entry name" value="Calcium-transporting ATPase, transmembrane domain"/>
    <property type="match status" value="1"/>
</dbReference>
<dbReference type="Pfam" id="PF13246">
    <property type="entry name" value="Cation_ATPase"/>
    <property type="match status" value="1"/>
</dbReference>
<evidence type="ECO:0000256" key="12">
    <source>
        <dbReference type="ARBA" id="ARBA00022989"/>
    </source>
</evidence>
<dbReference type="NCBIfam" id="TIGR01494">
    <property type="entry name" value="ATPase_P-type"/>
    <property type="match status" value="2"/>
</dbReference>
<keyword evidence="10" id="KW-0460">Magnesium</keyword>
<dbReference type="GO" id="GO:0005774">
    <property type="term" value="C:vacuolar membrane"/>
    <property type="evidence" value="ECO:0007669"/>
    <property type="project" value="UniProtKB-SubCell"/>
</dbReference>
<evidence type="ECO:0000256" key="14">
    <source>
        <dbReference type="ARBA" id="ARBA00023136"/>
    </source>
</evidence>
<evidence type="ECO:0000256" key="7">
    <source>
        <dbReference type="ARBA" id="ARBA00022741"/>
    </source>
</evidence>
<keyword evidence="3" id="KW-0926">Vacuole</keyword>
<dbReference type="Gene3D" id="3.40.1110.10">
    <property type="entry name" value="Calcium-transporting ATPase, cytoplasmic domain N"/>
    <property type="match status" value="1"/>
</dbReference>
<dbReference type="GO" id="GO:0046872">
    <property type="term" value="F:metal ion binding"/>
    <property type="evidence" value="ECO:0007669"/>
    <property type="project" value="UniProtKB-KW"/>
</dbReference>
<dbReference type="InterPro" id="IPR023299">
    <property type="entry name" value="ATPase_P-typ_cyto_dom_N"/>
</dbReference>
<dbReference type="GO" id="GO:0006874">
    <property type="term" value="P:intracellular calcium ion homeostasis"/>
    <property type="evidence" value="ECO:0007669"/>
    <property type="project" value="TreeGrafter"/>
</dbReference>
<dbReference type="PRINTS" id="PR00121">
    <property type="entry name" value="NAKATPASE"/>
</dbReference>
<dbReference type="STRING" id="1664694.A0A0N0NQE2"/>
<dbReference type="InterPro" id="IPR023214">
    <property type="entry name" value="HAD_sf"/>
</dbReference>
<feature type="transmembrane region" description="Helical" evidence="18">
    <location>
        <begin position="502"/>
        <end position="529"/>
    </location>
</feature>
<dbReference type="OrthoDB" id="3352408at2759"/>
<keyword evidence="24" id="KW-1185">Reference proteome</keyword>
<dbReference type="InterPro" id="IPR001757">
    <property type="entry name" value="P_typ_ATPase"/>
</dbReference>
<accession>A0A0N0NQE2</accession>
<dbReference type="NCBIfam" id="TIGR01517">
    <property type="entry name" value="ATPase-IIB_Ca"/>
    <property type="match status" value="1"/>
</dbReference>
<keyword evidence="11" id="KW-1278">Translocase</keyword>
<protein>
    <recommendedName>
        <fullName evidence="18">Calcium-transporting ATPase</fullName>
        <ecNumber evidence="18">7.2.2.10</ecNumber>
    </recommendedName>
</protein>
<dbReference type="Gene3D" id="3.40.50.1000">
    <property type="entry name" value="HAD superfamily/HAD-like"/>
    <property type="match status" value="1"/>
</dbReference>
<dbReference type="PRINTS" id="PR00119">
    <property type="entry name" value="CATATPASE"/>
</dbReference>
<keyword evidence="2 18" id="KW-0813">Transport</keyword>
<dbReference type="EC" id="7.2.2.10" evidence="18"/>
<evidence type="ECO:0000256" key="13">
    <source>
        <dbReference type="ARBA" id="ARBA00023065"/>
    </source>
</evidence>
<feature type="compositionally biased region" description="Polar residues" evidence="19">
    <location>
        <begin position="72"/>
        <end position="84"/>
    </location>
</feature>
<evidence type="ECO:0000256" key="3">
    <source>
        <dbReference type="ARBA" id="ARBA00022554"/>
    </source>
</evidence>
<feature type="domain" description="Cation-transporting P-type ATPase C-terminal" evidence="21">
    <location>
        <begin position="967"/>
        <end position="1144"/>
    </location>
</feature>
<dbReference type="FunFam" id="3.40.1110.10:FF:000031">
    <property type="entry name" value="Calcium-transporting ATPase"/>
    <property type="match status" value="1"/>
</dbReference>
<dbReference type="GO" id="GO:0005886">
    <property type="term" value="C:plasma membrane"/>
    <property type="evidence" value="ECO:0007669"/>
    <property type="project" value="TreeGrafter"/>
</dbReference>
<organism evidence="23 24">
    <name type="scientific">Cyphellophora attinorum</name>
    <dbReference type="NCBI Taxonomy" id="1664694"/>
    <lineage>
        <taxon>Eukaryota</taxon>
        <taxon>Fungi</taxon>
        <taxon>Dikarya</taxon>
        <taxon>Ascomycota</taxon>
        <taxon>Pezizomycotina</taxon>
        <taxon>Eurotiomycetes</taxon>
        <taxon>Chaetothyriomycetidae</taxon>
        <taxon>Chaetothyriales</taxon>
        <taxon>Cyphellophoraceae</taxon>
        <taxon>Cyphellophora</taxon>
    </lineage>
</organism>
<feature type="domain" description="Cation-transporting P-type ATPase N-terminal" evidence="22">
    <location>
        <begin position="226"/>
        <end position="272"/>
    </location>
</feature>
<comment type="function">
    <text evidence="18">Catalyzes the hydrolysis of ATP coupled with the transport of calcium.</text>
</comment>
<evidence type="ECO:0000259" key="22">
    <source>
        <dbReference type="Pfam" id="PF00690"/>
    </source>
</evidence>
<evidence type="ECO:0000256" key="5">
    <source>
        <dbReference type="ARBA" id="ARBA00022692"/>
    </source>
</evidence>
<proteinExistence type="inferred from homology"/>